<dbReference type="HOGENOM" id="CLU_1164327_0_0_11"/>
<evidence type="ECO:0000313" key="3">
    <source>
        <dbReference type="EMBL" id="BAB99943.1"/>
    </source>
</evidence>
<feature type="transmembrane region" description="Helical" evidence="1">
    <location>
        <begin position="32"/>
        <end position="54"/>
    </location>
</feature>
<evidence type="ECO:0000256" key="1">
    <source>
        <dbReference type="SAM" id="Phobius"/>
    </source>
</evidence>
<dbReference type="BioCyc" id="CORYNE:G18NG-12155-MONOMER"/>
<feature type="transmembrane region" description="Helical" evidence="1">
    <location>
        <begin position="237"/>
        <end position="255"/>
    </location>
</feature>
<feature type="transmembrane region" description="Helical" evidence="1">
    <location>
        <begin position="165"/>
        <end position="183"/>
    </location>
</feature>
<gene>
    <name evidence="3" type="ordered locus">Cgl2550</name>
</gene>
<dbReference type="Pfam" id="PF07853">
    <property type="entry name" value="DUF1648"/>
    <property type="match status" value="1"/>
</dbReference>
<feature type="transmembrane region" description="Helical" evidence="1">
    <location>
        <begin position="137"/>
        <end position="153"/>
    </location>
</feature>
<keyword evidence="4" id="KW-1185">Reference proteome</keyword>
<reference evidence="4" key="1">
    <citation type="journal article" date="2003" name="Appl. Microbiol. Biotechnol.">
        <title>The Corynebacterium glutamicum genome: features and impacts on biotechnological processes.</title>
        <authorList>
            <person name="Ikeda M."/>
            <person name="Nakagawa S."/>
        </authorList>
    </citation>
    <scope>NUCLEOTIDE SEQUENCE [LARGE SCALE GENOMIC DNA]</scope>
    <source>
        <strain evidence="4">ATCC 13032 / DSM 20300 / BCRC 11384 / JCM 1318 / LMG 3730 / NCIMB 10025</strain>
    </source>
</reference>
<dbReference type="EMBL" id="BA000036">
    <property type="protein sequence ID" value="BAB99943.1"/>
    <property type="molecule type" value="Genomic_DNA"/>
</dbReference>
<dbReference type="PATRIC" id="fig|196627.13.peg.2484"/>
<accession>Q8NMM3</accession>
<keyword evidence="1" id="KW-0472">Membrane</keyword>
<proteinExistence type="predicted"/>
<dbReference type="AlphaFoldDB" id="Q8NMM3"/>
<dbReference type="KEGG" id="cgl:Cgl2550"/>
<protein>
    <submittedName>
        <fullName evidence="3">Hypothetical membrane protein</fullName>
    </submittedName>
</protein>
<evidence type="ECO:0000313" key="4">
    <source>
        <dbReference type="Proteomes" id="UP000000582"/>
    </source>
</evidence>
<keyword evidence="1" id="KW-0812">Transmembrane</keyword>
<evidence type="ECO:0000259" key="2">
    <source>
        <dbReference type="Pfam" id="PF07853"/>
    </source>
</evidence>
<keyword evidence="1" id="KW-1133">Transmembrane helix</keyword>
<feature type="transmembrane region" description="Helical" evidence="1">
    <location>
        <begin position="82"/>
        <end position="104"/>
    </location>
</feature>
<dbReference type="InterPro" id="IPR012867">
    <property type="entry name" value="DUF1648"/>
</dbReference>
<dbReference type="eggNOG" id="COG4194">
    <property type="taxonomic scope" value="Bacteria"/>
</dbReference>
<sequence length="256" mass="28136">MPSPNLGWRHFLIAKVCIVNDLPNLPKLPFNWTWVLATVATTVVLAGIGLYVYYPSLPDPMPVHWNGSGEADNWTPKSVGSFLSLILIGPGIILLTLSGMQALLTMQSGVITQRGGAKSANEAHRQWETYKATSMHMGWYMFVLNALILVMILNEFRPNPLPGGFIIGLIGIIAATIVLLVLIGKTTTSLAKKYPMPDQDGKTWGIFYNDPDDNRILVDTGMGMNYTFNIAHTWGKIFAVLIFAVPVLIVLLTVLL</sequence>
<name>Q8NMM3_CORGL</name>
<feature type="domain" description="DUF1648" evidence="2">
    <location>
        <begin position="43"/>
        <end position="86"/>
    </location>
</feature>
<organism evidence="3 4">
    <name type="scientific">Corynebacterium glutamicum (strain ATCC 13032 / DSM 20300 / JCM 1318 / BCRC 11384 / CCUG 27702 / LMG 3730 / NBRC 12168 / NCIMB 10025 / NRRL B-2784 / 534)</name>
    <dbReference type="NCBI Taxonomy" id="196627"/>
    <lineage>
        <taxon>Bacteria</taxon>
        <taxon>Bacillati</taxon>
        <taxon>Actinomycetota</taxon>
        <taxon>Actinomycetes</taxon>
        <taxon>Mycobacteriales</taxon>
        <taxon>Corynebacteriaceae</taxon>
        <taxon>Corynebacterium</taxon>
    </lineage>
</organism>
<dbReference type="Proteomes" id="UP000000582">
    <property type="component" value="Chromosome"/>
</dbReference>
<dbReference type="OrthoDB" id="9808690at2"/>